<keyword evidence="5 9" id="KW-0819">tRNA processing</keyword>
<evidence type="ECO:0000313" key="15">
    <source>
        <dbReference type="Proteomes" id="UP000224974"/>
    </source>
</evidence>
<keyword evidence="8 9" id="KW-0560">Oxidoreductase</keyword>
<feature type="site" description="Interacts with tRNA" evidence="9">
    <location>
        <position position="279"/>
    </location>
</feature>
<dbReference type="RefSeq" id="WP_029093597.1">
    <property type="nucleotide sequence ID" value="NZ_BRLG01000003.1"/>
</dbReference>
<keyword evidence="4 9" id="KW-0288">FMN</keyword>
<feature type="binding site" evidence="9 12">
    <location>
        <begin position="224"/>
        <end position="225"/>
    </location>
    <ligand>
        <name>FMN</name>
        <dbReference type="ChEBI" id="CHEBI:58210"/>
    </ligand>
</feature>
<dbReference type="GO" id="GO:0010181">
    <property type="term" value="F:FMN binding"/>
    <property type="evidence" value="ECO:0007669"/>
    <property type="project" value="UniProtKB-UniRule"/>
</dbReference>
<dbReference type="HAMAP" id="MF_02043">
    <property type="entry name" value="DusC_subfam"/>
    <property type="match status" value="1"/>
</dbReference>
<gene>
    <name evidence="9" type="primary">dusC</name>
    <name evidence="14" type="ORF">CRN84_13895</name>
</gene>
<comment type="catalytic activity">
    <reaction evidence="9">
        <text>5,6-dihydrouridine(16) in tRNA + NAD(+) = uridine(16) in tRNA + NADH + H(+)</text>
        <dbReference type="Rhea" id="RHEA:53380"/>
        <dbReference type="Rhea" id="RHEA-COMP:13543"/>
        <dbReference type="Rhea" id="RHEA-COMP:13544"/>
        <dbReference type="ChEBI" id="CHEBI:15378"/>
        <dbReference type="ChEBI" id="CHEBI:57540"/>
        <dbReference type="ChEBI" id="CHEBI:57945"/>
        <dbReference type="ChEBI" id="CHEBI:65315"/>
        <dbReference type="ChEBI" id="CHEBI:74443"/>
    </reaction>
</comment>
<feature type="site" description="Interacts with tRNA; defines subfamily-specific binding signature" evidence="9">
    <location>
        <position position="272"/>
    </location>
</feature>
<keyword evidence="15" id="KW-1185">Reference proteome</keyword>
<evidence type="ECO:0000313" key="14">
    <source>
        <dbReference type="EMBL" id="PHI30348.1"/>
    </source>
</evidence>
<evidence type="ECO:0000256" key="12">
    <source>
        <dbReference type="PIRSR" id="PIRSR006621-2"/>
    </source>
</evidence>
<name>A0A2C6DJ62_9GAMM</name>
<dbReference type="SUPFAM" id="SSF51395">
    <property type="entry name" value="FMN-linked oxidoreductases"/>
    <property type="match status" value="1"/>
</dbReference>
<evidence type="ECO:0000259" key="13">
    <source>
        <dbReference type="Pfam" id="PF01207"/>
    </source>
</evidence>
<dbReference type="Pfam" id="PF01207">
    <property type="entry name" value="Dus"/>
    <property type="match status" value="1"/>
</dbReference>
<dbReference type="PIRSF" id="PIRSF006621">
    <property type="entry name" value="Dus"/>
    <property type="match status" value="1"/>
</dbReference>
<dbReference type="InterPro" id="IPR032886">
    <property type="entry name" value="DusC"/>
</dbReference>
<dbReference type="InterPro" id="IPR018517">
    <property type="entry name" value="tRNA_hU_synthase_CS"/>
</dbReference>
<dbReference type="AlphaFoldDB" id="A0A2C6DJ62"/>
<keyword evidence="3 9" id="KW-0285">Flavoprotein</keyword>
<dbReference type="Gene3D" id="3.20.20.70">
    <property type="entry name" value="Aldolase class I"/>
    <property type="match status" value="1"/>
</dbReference>
<dbReference type="InterPro" id="IPR001269">
    <property type="entry name" value="DUS_fam"/>
</dbReference>
<evidence type="ECO:0000256" key="9">
    <source>
        <dbReference type="HAMAP-Rule" id="MF_02043"/>
    </source>
</evidence>
<keyword evidence="7 9" id="KW-0694">RNA-binding</keyword>
<sequence length="312" mass="34931">MRVMLAPMEGVLDAFVRELLTEINDYDLCITEFVRITGTLLPQKTYYRLSPELHNGGLTKSGTPVRVQLLGNSPDWLAENAARAVEMGSHGIDLNCGCPAKRVVGGDGGASLLREPETIYQVAKAMRQAIPADKILSVKVRLGWDSSERRFEIADAVQQAGANELTVHGRTKEDGYKADKINWQAIGEIRQRLSIPVIANGEIWNYQDGLRCQEITGCDALMVGRGALNLPNLGSVVKHQQDKMPWDRVLMLLKKYVQTENPYDTGLYNIARTKQWLGYLRKEYDEASTLFSSIRAMTDKEQLSQFITSLVR</sequence>
<evidence type="ECO:0000256" key="10">
    <source>
        <dbReference type="PIRNR" id="PIRNR006621"/>
    </source>
</evidence>
<evidence type="ECO:0000256" key="1">
    <source>
        <dbReference type="ARBA" id="ARBA00001917"/>
    </source>
</evidence>
<dbReference type="Proteomes" id="UP000224974">
    <property type="component" value="Unassembled WGS sequence"/>
</dbReference>
<keyword evidence="12" id="KW-0547">Nucleotide-binding</keyword>
<evidence type="ECO:0000256" key="7">
    <source>
        <dbReference type="ARBA" id="ARBA00022884"/>
    </source>
</evidence>
<dbReference type="PANTHER" id="PTHR11082:SF26">
    <property type="entry name" value="TRNA-DIHYDROURIDINE(16) SYNTHASE"/>
    <property type="match status" value="1"/>
</dbReference>
<feature type="binding site" evidence="12">
    <location>
        <position position="168"/>
    </location>
    <ligand>
        <name>FMN</name>
        <dbReference type="ChEBI" id="CHEBI:58210"/>
    </ligand>
</feature>
<dbReference type="InterPro" id="IPR035587">
    <property type="entry name" value="DUS-like_FMN-bd"/>
</dbReference>
<feature type="site" description="Interacts with tRNA" evidence="9">
    <location>
        <position position="176"/>
    </location>
</feature>
<dbReference type="NCBIfam" id="NF007838">
    <property type="entry name" value="PRK10550.1"/>
    <property type="match status" value="1"/>
</dbReference>
<feature type="site" description="Interacts with tRNA; defines subfamily-specific binding signature" evidence="9">
    <location>
        <position position="295"/>
    </location>
</feature>
<feature type="active site" description="Proton donor" evidence="9 11">
    <location>
        <position position="98"/>
    </location>
</feature>
<comment type="caution">
    <text evidence="14">The sequence shown here is derived from an EMBL/GenBank/DDBJ whole genome shotgun (WGS) entry which is preliminary data.</text>
</comment>
<dbReference type="GO" id="GO:0050660">
    <property type="term" value="F:flavin adenine dinucleotide binding"/>
    <property type="evidence" value="ECO:0007669"/>
    <property type="project" value="InterPro"/>
</dbReference>
<comment type="catalytic activity">
    <reaction evidence="9">
        <text>5,6-dihydrouridine(16) in tRNA + NADP(+) = uridine(16) in tRNA + NADPH + H(+)</text>
        <dbReference type="Rhea" id="RHEA:53376"/>
        <dbReference type="Rhea" id="RHEA-COMP:13543"/>
        <dbReference type="Rhea" id="RHEA-COMP:13544"/>
        <dbReference type="ChEBI" id="CHEBI:15378"/>
        <dbReference type="ChEBI" id="CHEBI:57783"/>
        <dbReference type="ChEBI" id="CHEBI:58349"/>
        <dbReference type="ChEBI" id="CHEBI:65315"/>
        <dbReference type="ChEBI" id="CHEBI:74443"/>
    </reaction>
</comment>
<comment type="function">
    <text evidence="9">Catalyzes the synthesis of 5,6-dihydrouridine (D), a modified base found in the D-loop of most tRNAs, via the reduction of the C5-C6 double bond in target uridines. Specifically modifies U16 in tRNAs.</text>
</comment>
<keyword evidence="2 9" id="KW-0820">tRNA-binding</keyword>
<dbReference type="PROSITE" id="PS01136">
    <property type="entry name" value="UPF0034"/>
    <property type="match status" value="1"/>
</dbReference>
<evidence type="ECO:0000256" key="8">
    <source>
        <dbReference type="ARBA" id="ARBA00023002"/>
    </source>
</evidence>
<comment type="similarity">
    <text evidence="10">Belongs to the dus family.</text>
</comment>
<evidence type="ECO:0000256" key="2">
    <source>
        <dbReference type="ARBA" id="ARBA00022555"/>
    </source>
</evidence>
<evidence type="ECO:0000256" key="3">
    <source>
        <dbReference type="ARBA" id="ARBA00022630"/>
    </source>
</evidence>
<dbReference type="InterPro" id="IPR042270">
    <property type="entry name" value="DusC_C"/>
</dbReference>
<dbReference type="GO" id="GO:0000049">
    <property type="term" value="F:tRNA binding"/>
    <property type="evidence" value="ECO:0007669"/>
    <property type="project" value="UniProtKB-UniRule"/>
</dbReference>
<feature type="site" description="Interacts with tRNA; defines subfamily-specific binding signature" evidence="9">
    <location>
        <position position="274"/>
    </location>
</feature>
<dbReference type="CDD" id="cd02801">
    <property type="entry name" value="DUS_like_FMN"/>
    <property type="match status" value="1"/>
</dbReference>
<evidence type="ECO:0000256" key="5">
    <source>
        <dbReference type="ARBA" id="ARBA00022694"/>
    </source>
</evidence>
<accession>A0A2C6DJ62</accession>
<dbReference type="EMBL" id="PDDX01000001">
    <property type="protein sequence ID" value="PHI30348.1"/>
    <property type="molecule type" value="Genomic_DNA"/>
</dbReference>
<feature type="binding site" evidence="9">
    <location>
        <begin position="200"/>
        <end position="202"/>
    </location>
    <ligand>
        <name>FMN</name>
        <dbReference type="ChEBI" id="CHEBI:58210"/>
    </ligand>
</feature>
<dbReference type="EC" id="1.3.1.-" evidence="9"/>
<evidence type="ECO:0000256" key="4">
    <source>
        <dbReference type="ARBA" id="ARBA00022643"/>
    </source>
</evidence>
<dbReference type="STRING" id="1111728.GCA_000427805_04166"/>
<reference evidence="15" key="1">
    <citation type="submission" date="2017-09" db="EMBL/GenBank/DDBJ databases">
        <title>FDA dAtabase for Regulatory Grade micrObial Sequences (FDA-ARGOS): Supporting development and validation of Infectious Disease Dx tests.</title>
        <authorList>
            <person name="Minogue T."/>
            <person name="Wolcott M."/>
            <person name="Wasieloski L."/>
            <person name="Aguilar W."/>
            <person name="Moore D."/>
            <person name="Tallon L."/>
            <person name="Sadzewicz L."/>
            <person name="Ott S."/>
            <person name="Zhao X."/>
            <person name="Nagaraj S."/>
            <person name="Vavikolanu K."/>
            <person name="Aluvathingal J."/>
            <person name="Nadendla S."/>
            <person name="Sichtig H."/>
        </authorList>
    </citation>
    <scope>NUCLEOTIDE SEQUENCE [LARGE SCALE GENOMIC DNA]</scope>
    <source>
        <strain evidence="15">FDAARGOS_387</strain>
    </source>
</reference>
<organism evidence="14 15">
    <name type="scientific">Budvicia aquatica</name>
    <dbReference type="NCBI Taxonomy" id="82979"/>
    <lineage>
        <taxon>Bacteria</taxon>
        <taxon>Pseudomonadati</taxon>
        <taxon>Pseudomonadota</taxon>
        <taxon>Gammaproteobacteria</taxon>
        <taxon>Enterobacterales</taxon>
        <taxon>Budviciaceae</taxon>
        <taxon>Budvicia</taxon>
    </lineage>
</organism>
<dbReference type="InterPro" id="IPR013785">
    <property type="entry name" value="Aldolase_TIM"/>
</dbReference>
<evidence type="ECO:0000256" key="11">
    <source>
        <dbReference type="PIRSR" id="PIRSR006621-1"/>
    </source>
</evidence>
<keyword evidence="6 9" id="KW-0521">NADP</keyword>
<feature type="site" description="Interacts with tRNA; defines subfamily-specific binding signature" evidence="9">
    <location>
        <position position="35"/>
    </location>
</feature>
<dbReference type="GO" id="GO:0102262">
    <property type="term" value="F:tRNA-dihydrouridine16 synthase activity"/>
    <property type="evidence" value="ECO:0007669"/>
    <property type="project" value="RHEA"/>
</dbReference>
<feature type="binding site" evidence="9 12">
    <location>
        <position position="68"/>
    </location>
    <ligand>
        <name>FMN</name>
        <dbReference type="ChEBI" id="CHEBI:58210"/>
    </ligand>
</feature>
<dbReference type="PANTHER" id="PTHR11082">
    <property type="entry name" value="TRNA-DIHYDROURIDINE SYNTHASE"/>
    <property type="match status" value="1"/>
</dbReference>
<protein>
    <recommendedName>
        <fullName evidence="9">tRNA-dihydrouridine(16) synthase</fullName>
        <ecNumber evidence="9">1.3.1.-</ecNumber>
    </recommendedName>
    <alternativeName>
        <fullName evidence="9">U16-specific dihydrouridine synthase</fullName>
        <shortName evidence="9">U16-specific Dus</shortName>
    </alternativeName>
    <alternativeName>
        <fullName evidence="9">tRNA-dihydrouridine synthase C</fullName>
    </alternativeName>
</protein>
<feature type="binding site" evidence="9 12">
    <location>
        <position position="139"/>
    </location>
    <ligand>
        <name>FMN</name>
        <dbReference type="ChEBI" id="CHEBI:58210"/>
    </ligand>
</feature>
<dbReference type="OrthoDB" id="9764501at2"/>
<dbReference type="Gene3D" id="1.20.225.30">
    <property type="entry name" value="Dihydrouridine synthase, C-terminal recognition domain"/>
    <property type="match status" value="1"/>
</dbReference>
<comment type="cofactor">
    <cofactor evidence="1 9 10 12">
        <name>FMN</name>
        <dbReference type="ChEBI" id="CHEBI:58210"/>
    </cofactor>
</comment>
<feature type="domain" description="DUS-like FMN-binding" evidence="13">
    <location>
        <begin position="4"/>
        <end position="304"/>
    </location>
</feature>
<comment type="similarity">
    <text evidence="9">Belongs to the Dus family. DusC subfamily.</text>
</comment>
<evidence type="ECO:0000256" key="6">
    <source>
        <dbReference type="ARBA" id="ARBA00022857"/>
    </source>
</evidence>
<feature type="site" description="Interacts with tRNA" evidence="9">
    <location>
        <position position="95"/>
    </location>
</feature>
<proteinExistence type="inferred from homology"/>